<keyword evidence="2" id="KW-1185">Reference proteome</keyword>
<accession>A0ACB8D805</accession>
<name>A0ACB8D805_DERSI</name>
<evidence type="ECO:0000313" key="1">
    <source>
        <dbReference type="EMBL" id="KAH7960589.1"/>
    </source>
</evidence>
<sequence>MVVGLELLDPVPDWMMVVLLCIIASVLTELTSNAAICKLMLPVVLENALHRRINPLYFSIPTTIGCSFAFMLPAATPPNAIVYHMGHMTACEMAGPGFIMNIICISTEIIAINTWGAYVFKVNEYPQWASVK</sequence>
<reference evidence="1" key="1">
    <citation type="submission" date="2020-05" db="EMBL/GenBank/DDBJ databases">
        <title>Large-scale comparative analyses of tick genomes elucidate their genetic diversity and vector capacities.</title>
        <authorList>
            <person name="Jia N."/>
            <person name="Wang J."/>
            <person name="Shi W."/>
            <person name="Du L."/>
            <person name="Sun Y."/>
            <person name="Zhan W."/>
            <person name="Jiang J."/>
            <person name="Wang Q."/>
            <person name="Zhang B."/>
            <person name="Ji P."/>
            <person name="Sakyi L.B."/>
            <person name="Cui X."/>
            <person name="Yuan T."/>
            <person name="Jiang B."/>
            <person name="Yang W."/>
            <person name="Lam T.T.-Y."/>
            <person name="Chang Q."/>
            <person name="Ding S."/>
            <person name="Wang X."/>
            <person name="Zhu J."/>
            <person name="Ruan X."/>
            <person name="Zhao L."/>
            <person name="Wei J."/>
            <person name="Que T."/>
            <person name="Du C."/>
            <person name="Cheng J."/>
            <person name="Dai P."/>
            <person name="Han X."/>
            <person name="Huang E."/>
            <person name="Gao Y."/>
            <person name="Liu J."/>
            <person name="Shao H."/>
            <person name="Ye R."/>
            <person name="Li L."/>
            <person name="Wei W."/>
            <person name="Wang X."/>
            <person name="Wang C."/>
            <person name="Yang T."/>
            <person name="Huo Q."/>
            <person name="Li W."/>
            <person name="Guo W."/>
            <person name="Chen H."/>
            <person name="Zhou L."/>
            <person name="Ni X."/>
            <person name="Tian J."/>
            <person name="Zhou Y."/>
            <person name="Sheng Y."/>
            <person name="Liu T."/>
            <person name="Pan Y."/>
            <person name="Xia L."/>
            <person name="Li J."/>
            <person name="Zhao F."/>
            <person name="Cao W."/>
        </authorList>
    </citation>
    <scope>NUCLEOTIDE SEQUENCE</scope>
    <source>
        <strain evidence="1">Dsil-2018</strain>
    </source>
</reference>
<evidence type="ECO:0000313" key="2">
    <source>
        <dbReference type="Proteomes" id="UP000821865"/>
    </source>
</evidence>
<protein>
    <submittedName>
        <fullName evidence="1">Uncharacterized protein</fullName>
    </submittedName>
</protein>
<organism evidence="1 2">
    <name type="scientific">Dermacentor silvarum</name>
    <name type="common">Tick</name>
    <dbReference type="NCBI Taxonomy" id="543639"/>
    <lineage>
        <taxon>Eukaryota</taxon>
        <taxon>Metazoa</taxon>
        <taxon>Ecdysozoa</taxon>
        <taxon>Arthropoda</taxon>
        <taxon>Chelicerata</taxon>
        <taxon>Arachnida</taxon>
        <taxon>Acari</taxon>
        <taxon>Parasitiformes</taxon>
        <taxon>Ixodida</taxon>
        <taxon>Ixodoidea</taxon>
        <taxon>Ixodidae</taxon>
        <taxon>Rhipicephalinae</taxon>
        <taxon>Dermacentor</taxon>
    </lineage>
</organism>
<proteinExistence type="predicted"/>
<dbReference type="EMBL" id="CM023472">
    <property type="protein sequence ID" value="KAH7960589.1"/>
    <property type="molecule type" value="Genomic_DNA"/>
</dbReference>
<dbReference type="Proteomes" id="UP000821865">
    <property type="component" value="Chromosome 3"/>
</dbReference>
<gene>
    <name evidence="1" type="ORF">HPB49_021367</name>
</gene>
<comment type="caution">
    <text evidence="1">The sequence shown here is derived from an EMBL/GenBank/DDBJ whole genome shotgun (WGS) entry which is preliminary data.</text>
</comment>